<evidence type="ECO:0000313" key="2">
    <source>
        <dbReference type="EMBL" id="BDZ40782.1"/>
    </source>
</evidence>
<dbReference type="InterPro" id="IPR001387">
    <property type="entry name" value="Cro/C1-type_HTH"/>
</dbReference>
<proteinExistence type="predicted"/>
<evidence type="ECO:0000313" key="3">
    <source>
        <dbReference type="Proteomes" id="UP001321475"/>
    </source>
</evidence>
<dbReference type="Pfam" id="PF01381">
    <property type="entry name" value="HTH_3"/>
    <property type="match status" value="1"/>
</dbReference>
<dbReference type="InterPro" id="IPR010982">
    <property type="entry name" value="Lambda_DNA-bd_dom_sf"/>
</dbReference>
<name>A0ABM8FYG2_9CELL</name>
<accession>A0ABM8FYG2</accession>
<reference evidence="3" key="1">
    <citation type="journal article" date="2019" name="Int. J. Syst. Evol. Microbiol.">
        <title>The Global Catalogue of Microorganisms (GCM) 10K type strain sequencing project: providing services to taxonomists for standard genome sequencing and annotation.</title>
        <authorList>
            <consortium name="The Broad Institute Genomics Platform"/>
            <consortium name="The Broad Institute Genome Sequencing Center for Infectious Disease"/>
            <person name="Wu L."/>
            <person name="Ma J."/>
        </authorList>
    </citation>
    <scope>NUCLEOTIDE SEQUENCE [LARGE SCALE GENOMIC DNA]</scope>
    <source>
        <strain evidence="3">NBRC 108565</strain>
    </source>
</reference>
<sequence length="78" mass="8589">MRNSEARAGEVVEAARKAKAGMTQERFAAELGISVDSYKRRKKGEIPFSLPELRRVKTALGPEVGPRVVGQILHDRAT</sequence>
<dbReference type="EMBL" id="AP027729">
    <property type="protein sequence ID" value="BDZ40782.1"/>
    <property type="molecule type" value="Genomic_DNA"/>
</dbReference>
<dbReference type="RefSeq" id="WP_286218113.1">
    <property type="nucleotide sequence ID" value="NZ_AP027729.1"/>
</dbReference>
<feature type="domain" description="HTH cro/C1-type" evidence="1">
    <location>
        <begin position="13"/>
        <end position="60"/>
    </location>
</feature>
<gene>
    <name evidence="2" type="ORF">GCM10025865_00810</name>
</gene>
<organism evidence="2 3">
    <name type="scientific">Paraoerskovia sediminicola</name>
    <dbReference type="NCBI Taxonomy" id="1138587"/>
    <lineage>
        <taxon>Bacteria</taxon>
        <taxon>Bacillati</taxon>
        <taxon>Actinomycetota</taxon>
        <taxon>Actinomycetes</taxon>
        <taxon>Micrococcales</taxon>
        <taxon>Cellulomonadaceae</taxon>
        <taxon>Paraoerskovia</taxon>
    </lineage>
</organism>
<dbReference type="Proteomes" id="UP001321475">
    <property type="component" value="Chromosome"/>
</dbReference>
<protein>
    <recommendedName>
        <fullName evidence="1">HTH cro/C1-type domain-containing protein</fullName>
    </recommendedName>
</protein>
<dbReference type="Gene3D" id="1.10.260.40">
    <property type="entry name" value="lambda repressor-like DNA-binding domains"/>
    <property type="match status" value="1"/>
</dbReference>
<keyword evidence="3" id="KW-1185">Reference proteome</keyword>
<evidence type="ECO:0000259" key="1">
    <source>
        <dbReference type="Pfam" id="PF01381"/>
    </source>
</evidence>
<dbReference type="SUPFAM" id="SSF47413">
    <property type="entry name" value="lambda repressor-like DNA-binding domains"/>
    <property type="match status" value="1"/>
</dbReference>
<dbReference type="CDD" id="cd00093">
    <property type="entry name" value="HTH_XRE"/>
    <property type="match status" value="1"/>
</dbReference>